<sequence length="71" mass="8158">LRDDTLSLYGLFVLQHTNPAVGNKSEVLILLFYASLCRNRQAEIVFKVMRVGCRLYTLCGKKRFQATHLLN</sequence>
<protein>
    <submittedName>
        <fullName evidence="2">Uncharacterized protein</fullName>
    </submittedName>
</protein>
<proteinExistence type="predicted"/>
<organism evidence="1 2">
    <name type="scientific">Parascaris univalens</name>
    <name type="common">Nematode worm</name>
    <dbReference type="NCBI Taxonomy" id="6257"/>
    <lineage>
        <taxon>Eukaryota</taxon>
        <taxon>Metazoa</taxon>
        <taxon>Ecdysozoa</taxon>
        <taxon>Nematoda</taxon>
        <taxon>Chromadorea</taxon>
        <taxon>Rhabditida</taxon>
        <taxon>Spirurina</taxon>
        <taxon>Ascaridomorpha</taxon>
        <taxon>Ascaridoidea</taxon>
        <taxon>Ascarididae</taxon>
        <taxon>Parascaris</taxon>
    </lineage>
</organism>
<evidence type="ECO:0000313" key="1">
    <source>
        <dbReference type="Proteomes" id="UP000887569"/>
    </source>
</evidence>
<accession>A0A915B179</accession>
<dbReference type="AlphaFoldDB" id="A0A915B179"/>
<dbReference type="Proteomes" id="UP000887569">
    <property type="component" value="Unplaced"/>
</dbReference>
<reference evidence="2" key="1">
    <citation type="submission" date="2022-11" db="UniProtKB">
        <authorList>
            <consortium name="WormBaseParasite"/>
        </authorList>
    </citation>
    <scope>IDENTIFICATION</scope>
</reference>
<evidence type="ECO:0000313" key="2">
    <source>
        <dbReference type="WBParaSite" id="PgR020_g029_t03"/>
    </source>
</evidence>
<dbReference type="WBParaSite" id="PgR020_g029_t03">
    <property type="protein sequence ID" value="PgR020_g029_t03"/>
    <property type="gene ID" value="PgR020_g029"/>
</dbReference>
<keyword evidence="1" id="KW-1185">Reference proteome</keyword>
<name>A0A915B179_PARUN</name>